<dbReference type="EMBL" id="CM003605">
    <property type="protein sequence ID" value="KYP70983.1"/>
    <property type="molecule type" value="Genomic_DNA"/>
</dbReference>
<keyword evidence="3" id="KW-1185">Reference proteome</keyword>
<dbReference type="Gramene" id="C.cajan_09942.t">
    <property type="protein sequence ID" value="C.cajan_09942.t.cds1"/>
    <property type="gene ID" value="C.cajan_09942"/>
</dbReference>
<dbReference type="AlphaFoldDB" id="A0A151TV94"/>
<feature type="signal peptide" evidence="1">
    <location>
        <begin position="1"/>
        <end position="21"/>
    </location>
</feature>
<reference evidence="2 3" key="1">
    <citation type="journal article" date="2012" name="Nat. Biotechnol.">
        <title>Draft genome sequence of pigeonpea (Cajanus cajan), an orphan legume crop of resource-poor farmers.</title>
        <authorList>
            <person name="Varshney R.K."/>
            <person name="Chen W."/>
            <person name="Li Y."/>
            <person name="Bharti A.K."/>
            <person name="Saxena R.K."/>
            <person name="Schlueter J.A."/>
            <person name="Donoghue M.T."/>
            <person name="Azam S."/>
            <person name="Fan G."/>
            <person name="Whaley A.M."/>
            <person name="Farmer A.D."/>
            <person name="Sheridan J."/>
            <person name="Iwata A."/>
            <person name="Tuteja R."/>
            <person name="Penmetsa R.V."/>
            <person name="Wu W."/>
            <person name="Upadhyaya H.D."/>
            <person name="Yang S.P."/>
            <person name="Shah T."/>
            <person name="Saxena K.B."/>
            <person name="Michael T."/>
            <person name="McCombie W.R."/>
            <person name="Yang B."/>
            <person name="Zhang G."/>
            <person name="Yang H."/>
            <person name="Wang J."/>
            <person name="Spillane C."/>
            <person name="Cook D.R."/>
            <person name="May G.D."/>
            <person name="Xu X."/>
            <person name="Jackson S.A."/>
        </authorList>
    </citation>
    <scope>NUCLEOTIDE SEQUENCE [LARGE SCALE GENOMIC DNA]</scope>
    <source>
        <strain evidence="3">cv. Asha</strain>
    </source>
</reference>
<gene>
    <name evidence="2" type="ORF">KK1_010225</name>
</gene>
<feature type="chain" id="PRO_5007589313" evidence="1">
    <location>
        <begin position="22"/>
        <end position="75"/>
    </location>
</feature>
<accession>A0A151TV94</accession>
<name>A0A151TV94_CAJCA</name>
<proteinExistence type="predicted"/>
<evidence type="ECO:0000256" key="1">
    <source>
        <dbReference type="SAM" id="SignalP"/>
    </source>
</evidence>
<protein>
    <submittedName>
        <fullName evidence="2">Uncharacterized protein</fullName>
    </submittedName>
</protein>
<evidence type="ECO:0000313" key="3">
    <source>
        <dbReference type="Proteomes" id="UP000075243"/>
    </source>
</evidence>
<keyword evidence="1" id="KW-0732">Signal</keyword>
<organism evidence="2 3">
    <name type="scientific">Cajanus cajan</name>
    <name type="common">Pigeon pea</name>
    <name type="synonym">Cajanus indicus</name>
    <dbReference type="NCBI Taxonomy" id="3821"/>
    <lineage>
        <taxon>Eukaryota</taxon>
        <taxon>Viridiplantae</taxon>
        <taxon>Streptophyta</taxon>
        <taxon>Embryophyta</taxon>
        <taxon>Tracheophyta</taxon>
        <taxon>Spermatophyta</taxon>
        <taxon>Magnoliopsida</taxon>
        <taxon>eudicotyledons</taxon>
        <taxon>Gunneridae</taxon>
        <taxon>Pentapetalae</taxon>
        <taxon>rosids</taxon>
        <taxon>fabids</taxon>
        <taxon>Fabales</taxon>
        <taxon>Fabaceae</taxon>
        <taxon>Papilionoideae</taxon>
        <taxon>50 kb inversion clade</taxon>
        <taxon>NPAAA clade</taxon>
        <taxon>indigoferoid/millettioid clade</taxon>
        <taxon>Phaseoleae</taxon>
        <taxon>Cajanus</taxon>
    </lineage>
</organism>
<dbReference type="Proteomes" id="UP000075243">
    <property type="component" value="Chromosome 3"/>
</dbReference>
<evidence type="ECO:0000313" key="2">
    <source>
        <dbReference type="EMBL" id="KYP70983.1"/>
    </source>
</evidence>
<sequence>MILLFFTIAPTFSSSPHLTGASTPIPTPIFKTCTINFSFKNCSANKGHVIIGNPEHTPSIVEFQPQWVKNPPTAG</sequence>